<evidence type="ECO:0000313" key="1">
    <source>
        <dbReference type="EMBL" id="RAR79428.1"/>
    </source>
</evidence>
<keyword evidence="2" id="KW-1185">Reference proteome</keyword>
<dbReference type="EMBL" id="QLTA01000026">
    <property type="protein sequence ID" value="RAR79428.1"/>
    <property type="molecule type" value="Genomic_DNA"/>
</dbReference>
<proteinExistence type="predicted"/>
<sequence length="471" mass="53338">MAETYLLWGRRAGARRADLLWPVEIHAVQVPAFGLEINLFQEVLLRLLQTGVKDLDELAKHSALDRQLVAFILAKELQPYRWIDHRFDLTEDGVAALEGRAPAAGAELVTFAFWDLVSARWMPFLSERPPEIFPVDETAQRPRFLVDRDSGRQVSPFVLRRPTGERKAQREALAPALKQFQREHARDDEVVADYSALQFLDDAPQVGRVWIQAFVVDGDLHPWLVTDPFHPDRPDRAMREALAELVQGDPRLQDWLGQRLALRIEASDVHDDELEATLRLESQVSELIPPSQDLAVELIREYTARVLRLVQRLRGSAVALPEDLSSAVVHSGSCLEALLQWMLLRWPADAAEWPDRWGRRELKGWLAALPLANPLSGDGVRALESQSSKSVLQAASSRNQPMKALLVAALLSTQQHESHPLRRAPINALDWNLVGLRNKGGHATSVRLQRDPVLDFAEMSLRWVELFKNHY</sequence>
<dbReference type="AlphaFoldDB" id="A0A328YZZ8"/>
<name>A0A328YZZ8_9BURK</name>
<evidence type="ECO:0000313" key="2">
    <source>
        <dbReference type="Proteomes" id="UP000248856"/>
    </source>
</evidence>
<dbReference type="OrthoDB" id="3312272at2"/>
<dbReference type="Proteomes" id="UP000248856">
    <property type="component" value="Unassembled WGS sequence"/>
</dbReference>
<dbReference type="RefSeq" id="WP_146749313.1">
    <property type="nucleotide sequence ID" value="NZ_CBCSGC010000006.1"/>
</dbReference>
<comment type="caution">
    <text evidence="1">The sequence shown here is derived from an EMBL/GenBank/DDBJ whole genome shotgun (WGS) entry which is preliminary data.</text>
</comment>
<accession>A0A328YZZ8</accession>
<organism evidence="1 2">
    <name type="scientific">Paracidovorax anthurii</name>
    <dbReference type="NCBI Taxonomy" id="78229"/>
    <lineage>
        <taxon>Bacteria</taxon>
        <taxon>Pseudomonadati</taxon>
        <taxon>Pseudomonadota</taxon>
        <taxon>Betaproteobacteria</taxon>
        <taxon>Burkholderiales</taxon>
        <taxon>Comamonadaceae</taxon>
        <taxon>Paracidovorax</taxon>
    </lineage>
</organism>
<protein>
    <submittedName>
        <fullName evidence="1">Uncharacterized protein</fullName>
    </submittedName>
</protein>
<gene>
    <name evidence="1" type="ORF">AX018_102637</name>
</gene>
<reference evidence="1 2" key="1">
    <citation type="submission" date="2018-06" db="EMBL/GenBank/DDBJ databases">
        <title>Genomic Encyclopedia of Archaeal and Bacterial Type Strains, Phase II (KMG-II): from individual species to whole genera.</title>
        <authorList>
            <person name="Goeker M."/>
        </authorList>
    </citation>
    <scope>NUCLEOTIDE SEQUENCE [LARGE SCALE GENOMIC DNA]</scope>
    <source>
        <strain evidence="1 2">CFPB 3232</strain>
    </source>
</reference>